<dbReference type="GO" id="GO:0004674">
    <property type="term" value="F:protein serine/threonine kinase activity"/>
    <property type="evidence" value="ECO:0007669"/>
    <property type="project" value="UniProtKB-KW"/>
</dbReference>
<dbReference type="AlphaFoldDB" id="A0A931E8F0"/>
<dbReference type="PANTHER" id="PTHR35801:SF1">
    <property type="entry name" value="PHOSPHOSERINE PHOSPHATASE RSBX"/>
    <property type="match status" value="1"/>
</dbReference>
<keyword evidence="2" id="KW-0723">Serine/threonine-protein kinase</keyword>
<dbReference type="Pfam" id="PF13581">
    <property type="entry name" value="HATPase_c_2"/>
    <property type="match status" value="1"/>
</dbReference>
<dbReference type="SUPFAM" id="SSF55874">
    <property type="entry name" value="ATPase domain of HSP90 chaperone/DNA topoisomerase II/histidine kinase"/>
    <property type="match status" value="1"/>
</dbReference>
<dbReference type="InterPro" id="IPR036890">
    <property type="entry name" value="HATPase_C_sf"/>
</dbReference>
<evidence type="ECO:0000259" key="1">
    <source>
        <dbReference type="Pfam" id="PF13581"/>
    </source>
</evidence>
<dbReference type="InterPro" id="IPR036457">
    <property type="entry name" value="PPM-type-like_dom_sf"/>
</dbReference>
<keyword evidence="2" id="KW-0808">Transferase</keyword>
<feature type="domain" description="Histidine kinase/HSP90-like ATPase" evidence="1">
    <location>
        <begin position="18"/>
        <end position="132"/>
    </location>
</feature>
<dbReference type="InterPro" id="IPR039248">
    <property type="entry name" value="Ptase_RsbX"/>
</dbReference>
<dbReference type="Gene3D" id="3.60.40.10">
    <property type="entry name" value="PPM-type phosphatase domain"/>
    <property type="match status" value="1"/>
</dbReference>
<dbReference type="PANTHER" id="PTHR35801">
    <property type="entry name" value="PHOSPHOSERINE PHOSPHATASE RSBX"/>
    <property type="match status" value="1"/>
</dbReference>
<reference evidence="2" key="1">
    <citation type="submission" date="2020-11" db="EMBL/GenBank/DDBJ databases">
        <title>Bacterial whole genome sequence for Panacibacter sp. DH6.</title>
        <authorList>
            <person name="Le V."/>
            <person name="Ko S."/>
            <person name="Ahn C.-Y."/>
            <person name="Oh H.-M."/>
        </authorList>
    </citation>
    <scope>NUCLEOTIDE SEQUENCE</scope>
    <source>
        <strain evidence="2">DH6</strain>
    </source>
</reference>
<keyword evidence="2" id="KW-0418">Kinase</keyword>
<dbReference type="SUPFAM" id="SSF81606">
    <property type="entry name" value="PP2C-like"/>
    <property type="match status" value="1"/>
</dbReference>
<evidence type="ECO:0000313" key="2">
    <source>
        <dbReference type="EMBL" id="MBG9377059.1"/>
    </source>
</evidence>
<dbReference type="EMBL" id="JADWYR010000002">
    <property type="protein sequence ID" value="MBG9377059.1"/>
    <property type="molecule type" value="Genomic_DNA"/>
</dbReference>
<sequence length="338" mass="37860">MVNIVFERFVADDRSYFALIKKDIHRIISNGNFPKTSINNLDIIIAELTSNLQKYSTGGAEFLVRLCKDNAHEFLEVVCMDNGPGIANLTKVLNDHFSSSNTLGHGLGSIRRLSDEFDIYSQPGWGTIIVIRIFKDPQKPQKESPQLRFGALLVPKFGEISCGDGYCLVRNRNGFRVLVADGLGHGPDAQTAVKAAIDTFINCKEEQANDVVKVIHQNIRKTRGVVANVYLFNTVKKEWNICGVGNISTKFLGGVLQKNYIPYNGIIGHNIPNTLNDVMLKKEDYNQFVACSDGIRSRWDLLKFPELLKRDPMIITAAVYKEFARQNDDMSVVSCKIL</sequence>
<proteinExistence type="predicted"/>
<keyword evidence="3" id="KW-1185">Reference proteome</keyword>
<gene>
    <name evidence="2" type="ORF">I5907_12515</name>
</gene>
<evidence type="ECO:0000313" key="3">
    <source>
        <dbReference type="Proteomes" id="UP000628448"/>
    </source>
</evidence>
<comment type="caution">
    <text evidence="2">The sequence shown here is derived from an EMBL/GenBank/DDBJ whole genome shotgun (WGS) entry which is preliminary data.</text>
</comment>
<dbReference type="Proteomes" id="UP000628448">
    <property type="component" value="Unassembled WGS sequence"/>
</dbReference>
<name>A0A931E8F0_9BACT</name>
<dbReference type="InterPro" id="IPR003594">
    <property type="entry name" value="HATPase_dom"/>
</dbReference>
<dbReference type="Gene3D" id="3.30.565.10">
    <property type="entry name" value="Histidine kinase-like ATPase, C-terminal domain"/>
    <property type="match status" value="1"/>
</dbReference>
<dbReference type="RefSeq" id="WP_196991160.1">
    <property type="nucleotide sequence ID" value="NZ_JADWYR010000002.1"/>
</dbReference>
<accession>A0A931E8F0</accession>
<protein>
    <submittedName>
        <fullName evidence="2">Serine/threonine protein kinase</fullName>
    </submittedName>
</protein>
<organism evidence="2 3">
    <name type="scientific">Panacibacter microcysteis</name>
    <dbReference type="NCBI Taxonomy" id="2793269"/>
    <lineage>
        <taxon>Bacteria</taxon>
        <taxon>Pseudomonadati</taxon>
        <taxon>Bacteroidota</taxon>
        <taxon>Chitinophagia</taxon>
        <taxon>Chitinophagales</taxon>
        <taxon>Chitinophagaceae</taxon>
        <taxon>Panacibacter</taxon>
    </lineage>
</organism>